<dbReference type="Proteomes" id="UP000289340">
    <property type="component" value="Chromosome 11"/>
</dbReference>
<reference evidence="2 3" key="1">
    <citation type="submission" date="2018-09" db="EMBL/GenBank/DDBJ databases">
        <title>A high-quality reference genome of wild soybean provides a powerful tool to mine soybean genomes.</title>
        <authorList>
            <person name="Xie M."/>
            <person name="Chung C.Y.L."/>
            <person name="Li M.-W."/>
            <person name="Wong F.-L."/>
            <person name="Chan T.-F."/>
            <person name="Lam H.-M."/>
        </authorList>
    </citation>
    <scope>NUCLEOTIDE SEQUENCE [LARGE SCALE GENOMIC DNA]</scope>
    <source>
        <strain evidence="3">cv. W05</strain>
        <tissue evidence="2">Hypocotyl of etiolated seedlings</tissue>
    </source>
</reference>
<feature type="chain" id="PRO_5019395227" evidence="1">
    <location>
        <begin position="21"/>
        <end position="95"/>
    </location>
</feature>
<keyword evidence="1" id="KW-0732">Signal</keyword>
<protein>
    <submittedName>
        <fullName evidence="2">Uncharacterized protein</fullName>
    </submittedName>
</protein>
<dbReference type="AlphaFoldDB" id="A0A445I360"/>
<sequence length="95" mass="11703">FCVFVLFWLCNGSIYFLACCMQTRWKNTLKLSFLSQKLHDYRRRVFIYAEKVEEHIRAAIFISKNPRVQRRRKNKLKLRFLSQKLHEYRFVNIKA</sequence>
<keyword evidence="3" id="KW-1185">Reference proteome</keyword>
<gene>
    <name evidence="2" type="ORF">D0Y65_030333</name>
</gene>
<comment type="caution">
    <text evidence="2">The sequence shown here is derived from an EMBL/GenBank/DDBJ whole genome shotgun (WGS) entry which is preliminary data.</text>
</comment>
<dbReference type="EMBL" id="QZWG01000011">
    <property type="protein sequence ID" value="RZB80581.1"/>
    <property type="molecule type" value="Genomic_DNA"/>
</dbReference>
<proteinExistence type="predicted"/>
<feature type="signal peptide" evidence="1">
    <location>
        <begin position="1"/>
        <end position="20"/>
    </location>
</feature>
<name>A0A445I360_GLYSO</name>
<evidence type="ECO:0000256" key="1">
    <source>
        <dbReference type="SAM" id="SignalP"/>
    </source>
</evidence>
<accession>A0A445I360</accession>
<evidence type="ECO:0000313" key="3">
    <source>
        <dbReference type="Proteomes" id="UP000289340"/>
    </source>
</evidence>
<organism evidence="2 3">
    <name type="scientific">Glycine soja</name>
    <name type="common">Wild soybean</name>
    <dbReference type="NCBI Taxonomy" id="3848"/>
    <lineage>
        <taxon>Eukaryota</taxon>
        <taxon>Viridiplantae</taxon>
        <taxon>Streptophyta</taxon>
        <taxon>Embryophyta</taxon>
        <taxon>Tracheophyta</taxon>
        <taxon>Spermatophyta</taxon>
        <taxon>Magnoliopsida</taxon>
        <taxon>eudicotyledons</taxon>
        <taxon>Gunneridae</taxon>
        <taxon>Pentapetalae</taxon>
        <taxon>rosids</taxon>
        <taxon>fabids</taxon>
        <taxon>Fabales</taxon>
        <taxon>Fabaceae</taxon>
        <taxon>Papilionoideae</taxon>
        <taxon>50 kb inversion clade</taxon>
        <taxon>NPAAA clade</taxon>
        <taxon>indigoferoid/millettioid clade</taxon>
        <taxon>Phaseoleae</taxon>
        <taxon>Glycine</taxon>
        <taxon>Glycine subgen. Soja</taxon>
    </lineage>
</organism>
<evidence type="ECO:0000313" key="2">
    <source>
        <dbReference type="EMBL" id="RZB80581.1"/>
    </source>
</evidence>
<feature type="non-terminal residue" evidence="2">
    <location>
        <position position="1"/>
    </location>
</feature>